<accession>A0AA95NGV6</accession>
<dbReference type="SUPFAM" id="SSF117281">
    <property type="entry name" value="Kelch motif"/>
    <property type="match status" value="2"/>
</dbReference>
<dbReference type="Gene3D" id="2.130.10.80">
    <property type="entry name" value="Galactose oxidase/kelch, beta-propeller"/>
    <property type="match status" value="4"/>
</dbReference>
<dbReference type="EMBL" id="CP116346">
    <property type="protein sequence ID" value="WIT13303.1"/>
    <property type="molecule type" value="Genomic_DNA"/>
</dbReference>
<dbReference type="AlphaFoldDB" id="A0AA95NGV6"/>
<organism evidence="1 2">
    <name type="scientific">Paucibacter sediminis</name>
    <dbReference type="NCBI Taxonomy" id="3019553"/>
    <lineage>
        <taxon>Bacteria</taxon>
        <taxon>Pseudomonadati</taxon>
        <taxon>Pseudomonadota</taxon>
        <taxon>Betaproteobacteria</taxon>
        <taxon>Burkholderiales</taxon>
        <taxon>Sphaerotilaceae</taxon>
        <taxon>Roseateles</taxon>
    </lineage>
</organism>
<dbReference type="InterPro" id="IPR015915">
    <property type="entry name" value="Kelch-typ_b-propeller"/>
</dbReference>
<dbReference type="Pfam" id="PF01344">
    <property type="entry name" value="Kelch_1"/>
    <property type="match status" value="1"/>
</dbReference>
<dbReference type="InterPro" id="IPR006652">
    <property type="entry name" value="Kelch_1"/>
</dbReference>
<keyword evidence="2" id="KW-1185">Reference proteome</keyword>
<dbReference type="PANTHER" id="PTHR45632:SF17">
    <property type="entry name" value="KELCH-LIKE PROTEIN 31"/>
    <property type="match status" value="1"/>
</dbReference>
<dbReference type="SMART" id="SM00612">
    <property type="entry name" value="Kelch"/>
    <property type="match status" value="3"/>
</dbReference>
<dbReference type="InterPro" id="IPR006311">
    <property type="entry name" value="TAT_signal"/>
</dbReference>
<dbReference type="KEGG" id="pais:PFX98_06745"/>
<evidence type="ECO:0000313" key="1">
    <source>
        <dbReference type="EMBL" id="WIT13303.1"/>
    </source>
</evidence>
<dbReference type="PROSITE" id="PS51318">
    <property type="entry name" value="TAT"/>
    <property type="match status" value="1"/>
</dbReference>
<sequence length="455" mass="47467">MSSSNFSIPRRGFLALGASWGLAGCGGGGDAGGTDPLPAAPAIQGFDTVAGSPLVGERLRLRPLFSGGAGRIEPEIGAVVSGVEVQTPVLDGPRCYTLVVEAAGRPTARRELLLPVRYRERYQALALPFALQYHAAVLAADGGVLVIGGSRGEPSLSNAIDRFDPASGRFERLGQMRTGRALHSATRLASGQILVLGGLISLEIGGVAELIDERSGAVLDAGRPRQPRARHAALALADGRVLVAGGLGRDTLELWDPQQRQFRLLAARMRHVREFPSLTQLADGRVLIVGGYHDGPVNVTAELFDPAAESLAAVATALDERRQLHEAHRMADGSVLILGGELIAPEGIRPLASVLRYEPLAGTLAGVQGLEQARTLVRSVRTAGDEIRLFGGQTEADAVAASACLYRPGQGATALPAMPVPRAWHSVTRLADGRILILGGDDAAGAPVAGGLLFD</sequence>
<dbReference type="InterPro" id="IPR037293">
    <property type="entry name" value="Gal_Oxidase_central_sf"/>
</dbReference>
<dbReference type="RefSeq" id="WP_285234413.1">
    <property type="nucleotide sequence ID" value="NZ_CP116346.1"/>
</dbReference>
<dbReference type="Proteomes" id="UP001177769">
    <property type="component" value="Chromosome"/>
</dbReference>
<dbReference type="PANTHER" id="PTHR45632">
    <property type="entry name" value="LD33804P"/>
    <property type="match status" value="1"/>
</dbReference>
<reference evidence="1" key="1">
    <citation type="submission" date="2023-01" db="EMBL/GenBank/DDBJ databases">
        <title>Whole genome sequence of Paucibacter sp. S2-9 isolated from pond sediment.</title>
        <authorList>
            <person name="Jung J.Y."/>
        </authorList>
    </citation>
    <scope>NUCLEOTIDE SEQUENCE</scope>
    <source>
        <strain evidence="1">S2-9</strain>
    </source>
</reference>
<protein>
    <submittedName>
        <fullName evidence="1">Kelch repeat-containing protein</fullName>
    </submittedName>
</protein>
<evidence type="ECO:0000313" key="2">
    <source>
        <dbReference type="Proteomes" id="UP001177769"/>
    </source>
</evidence>
<name>A0AA95NGV6_9BURK</name>
<proteinExistence type="predicted"/>
<gene>
    <name evidence="1" type="ORF">PFX98_06745</name>
</gene>